<keyword evidence="1" id="KW-0805">Transcription regulation</keyword>
<dbReference type="InterPro" id="IPR059106">
    <property type="entry name" value="WHD_MalT"/>
</dbReference>
<keyword evidence="2" id="KW-0238">DNA-binding</keyword>
<keyword evidence="6" id="KW-1185">Reference proteome</keyword>
<gene>
    <name evidence="5" type="ORF">ISU02_20385</name>
</gene>
<dbReference type="SMART" id="SM00421">
    <property type="entry name" value="HTH_LUXR"/>
    <property type="match status" value="1"/>
</dbReference>
<protein>
    <recommendedName>
        <fullName evidence="4">HTH luxR-type domain-containing protein</fullName>
    </recommendedName>
</protein>
<name>A0ABR9ZYB6_9FIRM</name>
<dbReference type="InterPro" id="IPR027417">
    <property type="entry name" value="P-loop_NTPase"/>
</dbReference>
<evidence type="ECO:0000256" key="2">
    <source>
        <dbReference type="ARBA" id="ARBA00023125"/>
    </source>
</evidence>
<evidence type="ECO:0000259" key="4">
    <source>
        <dbReference type="PROSITE" id="PS50043"/>
    </source>
</evidence>
<dbReference type="SUPFAM" id="SSF52540">
    <property type="entry name" value="P-loop containing nucleoside triphosphate hydrolases"/>
    <property type="match status" value="1"/>
</dbReference>
<dbReference type="InterPro" id="IPR016032">
    <property type="entry name" value="Sig_transdc_resp-reg_C-effctor"/>
</dbReference>
<evidence type="ECO:0000256" key="3">
    <source>
        <dbReference type="ARBA" id="ARBA00023163"/>
    </source>
</evidence>
<dbReference type="InterPro" id="IPR036388">
    <property type="entry name" value="WH-like_DNA-bd_sf"/>
</dbReference>
<sequence length="825" mass="95722">MNQLLFQRKNLNRAFEKIMSFPLTIAVAPMGYGKTTAARTYLEENKIPCVWLSIERDEDSAEYIWSILTRQLSKVMPELGNQLRVLGFPDDFSKRDKVLELIEEYTFRTNSVLIIDDYHFAHSSEVDAFLDFIVWNAIEGFHILLLSRTMPTLSVDEMGLKGVCHLIKNSLFELSLEEIKLFFELYDCKIDVDIAREAYAVSEGWISAVYLIVQRFIEIGKIEHAKSIERLIEKAVVKWYSDREIDLLTKLSILESFTPEQVAFITGDRSNEKILYKLSESNSLIYFDKVNQTYKLHNILNSYFKSFFVERLQASEKNELLKKSGTWYIQHDDVILGIKYFLEAKAYKHILEAFEGLNLTEIIDCNPKYILKCFEEIPELIKYQYPIAFLTFAGFYVTNIDPVKGLQLIDAFESYFYSYESGDSEIQRIVKGEIELIRGYSEFNDVEKMQKRFKRAHELLEGNSLIANKEKIITFGSAHILYLYYKTKGTMYSILDEMERLFWYYNDLSNGCGMGFEHQFRAEYCLETGDLEAAENKAQKAIIKAETLNQISVIICSKLVLARILVYKGKSHDAIEIMDNLGQTVDALNSPILSSAFDVSLGYLGGLLNEEQYFATWLKKGLIRQSDVLYQGKGLNYIVYGKYLLIKKAYLRLEILCEEMIKVFEIFDNQFGYLHLFLLEAIAKYKLYGFEKSKRSLIKALEIAREDHIILPLVEYGKDLLRIILELRACNLKDPYLDEVIERFQEHEVNLRNDSGYINTMQSTLTEREMEILSGIVEGKTNREISEKLFIAEVTVRKNITSIYRKLEVKGRALAVKKAIDLNLL</sequence>
<dbReference type="EMBL" id="JADKNH010000016">
    <property type="protein sequence ID" value="MBF4695458.1"/>
    <property type="molecule type" value="Genomic_DNA"/>
</dbReference>
<dbReference type="InterPro" id="IPR011990">
    <property type="entry name" value="TPR-like_helical_dom_sf"/>
</dbReference>
<proteinExistence type="predicted"/>
<dbReference type="PRINTS" id="PR00038">
    <property type="entry name" value="HTHLUXR"/>
</dbReference>
<keyword evidence="3" id="KW-0804">Transcription</keyword>
<evidence type="ECO:0000313" key="5">
    <source>
        <dbReference type="EMBL" id="MBF4695458.1"/>
    </source>
</evidence>
<evidence type="ECO:0000313" key="6">
    <source>
        <dbReference type="Proteomes" id="UP000614200"/>
    </source>
</evidence>
<evidence type="ECO:0000256" key="1">
    <source>
        <dbReference type="ARBA" id="ARBA00023015"/>
    </source>
</evidence>
<dbReference type="PANTHER" id="PTHR44688:SF16">
    <property type="entry name" value="DNA-BINDING TRANSCRIPTIONAL ACTIVATOR DEVR_DOSR"/>
    <property type="match status" value="1"/>
</dbReference>
<dbReference type="RefSeq" id="WP_194703697.1">
    <property type="nucleotide sequence ID" value="NZ_JADKNH010000016.1"/>
</dbReference>
<dbReference type="PANTHER" id="PTHR44688">
    <property type="entry name" value="DNA-BINDING TRANSCRIPTIONAL ACTIVATOR DEVR_DOSR"/>
    <property type="match status" value="1"/>
</dbReference>
<dbReference type="Gene3D" id="1.10.10.10">
    <property type="entry name" value="Winged helix-like DNA-binding domain superfamily/Winged helix DNA-binding domain"/>
    <property type="match status" value="1"/>
</dbReference>
<feature type="domain" description="HTH luxR-type" evidence="4">
    <location>
        <begin position="758"/>
        <end position="823"/>
    </location>
</feature>
<dbReference type="PROSITE" id="PS00622">
    <property type="entry name" value="HTH_LUXR_1"/>
    <property type="match status" value="1"/>
</dbReference>
<comment type="caution">
    <text evidence="5">The sequence shown here is derived from an EMBL/GenBank/DDBJ whole genome shotgun (WGS) entry which is preliminary data.</text>
</comment>
<dbReference type="Pfam" id="PF25873">
    <property type="entry name" value="WHD_MalT"/>
    <property type="match status" value="1"/>
</dbReference>
<dbReference type="Pfam" id="PF00196">
    <property type="entry name" value="GerE"/>
    <property type="match status" value="1"/>
</dbReference>
<dbReference type="SUPFAM" id="SSF46894">
    <property type="entry name" value="C-terminal effector domain of the bipartite response regulators"/>
    <property type="match status" value="1"/>
</dbReference>
<reference evidence="5 6" key="1">
    <citation type="submission" date="2020-11" db="EMBL/GenBank/DDBJ databases">
        <title>Fusibacter basophilias sp. nov.</title>
        <authorList>
            <person name="Qiu D."/>
        </authorList>
    </citation>
    <scope>NUCLEOTIDE SEQUENCE [LARGE SCALE GENOMIC DNA]</scope>
    <source>
        <strain evidence="5 6">Q10-2</strain>
    </source>
</reference>
<dbReference type="CDD" id="cd06170">
    <property type="entry name" value="LuxR_C_like"/>
    <property type="match status" value="1"/>
</dbReference>
<dbReference type="Proteomes" id="UP000614200">
    <property type="component" value="Unassembled WGS sequence"/>
</dbReference>
<accession>A0ABR9ZYB6</accession>
<dbReference type="InterPro" id="IPR000792">
    <property type="entry name" value="Tscrpt_reg_LuxR_C"/>
</dbReference>
<organism evidence="5 6">
    <name type="scientific">Fusibacter ferrireducens</name>
    <dbReference type="NCBI Taxonomy" id="2785058"/>
    <lineage>
        <taxon>Bacteria</taxon>
        <taxon>Bacillati</taxon>
        <taxon>Bacillota</taxon>
        <taxon>Clostridia</taxon>
        <taxon>Eubacteriales</taxon>
        <taxon>Eubacteriales Family XII. Incertae Sedis</taxon>
        <taxon>Fusibacter</taxon>
    </lineage>
</organism>
<dbReference type="Gene3D" id="1.25.40.10">
    <property type="entry name" value="Tetratricopeptide repeat domain"/>
    <property type="match status" value="1"/>
</dbReference>
<dbReference type="PROSITE" id="PS50043">
    <property type="entry name" value="HTH_LUXR_2"/>
    <property type="match status" value="1"/>
</dbReference>